<dbReference type="EMBL" id="FOLD01000004">
    <property type="protein sequence ID" value="SFC16407.1"/>
    <property type="molecule type" value="Genomic_DNA"/>
</dbReference>
<keyword evidence="2" id="KW-1185">Reference proteome</keyword>
<protein>
    <submittedName>
        <fullName evidence="1">Uncharacterized protein</fullName>
    </submittedName>
</protein>
<reference evidence="2" key="1">
    <citation type="submission" date="2016-10" db="EMBL/GenBank/DDBJ databases">
        <authorList>
            <person name="Varghese N."/>
            <person name="Submissions S."/>
        </authorList>
    </citation>
    <scope>NUCLEOTIDE SEQUENCE [LARGE SCALE GENOMIC DNA]</scope>
    <source>
        <strain evidence="2">CGMCC 1.12041</strain>
    </source>
</reference>
<dbReference type="OrthoDB" id="8756377at2"/>
<organism evidence="1 2">
    <name type="scientific">Massilia yuzhufengensis</name>
    <dbReference type="NCBI Taxonomy" id="1164594"/>
    <lineage>
        <taxon>Bacteria</taxon>
        <taxon>Pseudomonadati</taxon>
        <taxon>Pseudomonadota</taxon>
        <taxon>Betaproteobacteria</taxon>
        <taxon>Burkholderiales</taxon>
        <taxon>Oxalobacteraceae</taxon>
        <taxon>Telluria group</taxon>
        <taxon>Massilia</taxon>
    </lineage>
</organism>
<proteinExistence type="predicted"/>
<dbReference type="RefSeq" id="WP_091872050.1">
    <property type="nucleotide sequence ID" value="NZ_FOLD01000004.1"/>
</dbReference>
<name>A0A1I1GX64_9BURK</name>
<dbReference type="AlphaFoldDB" id="A0A1I1GX64"/>
<sequence>MITNHKLHHSAAGLLGSFNSRNNDIDRYWALGVLHTEALPHGNHVELDLLHGRAHPEAPACCSVARNYAAFLRRALAAHGCEPGALAAATLSLAFGLPPAPKPRWDTRFGDPYTCTLTLQAPDGRRVTLEHTGRCAPHEQASATRRADAVGALR</sequence>
<dbReference type="STRING" id="1164594.SAMN05216204_104100"/>
<evidence type="ECO:0000313" key="1">
    <source>
        <dbReference type="EMBL" id="SFC16407.1"/>
    </source>
</evidence>
<gene>
    <name evidence="1" type="ORF">SAMN05216204_104100</name>
</gene>
<accession>A0A1I1GX64</accession>
<evidence type="ECO:0000313" key="2">
    <source>
        <dbReference type="Proteomes" id="UP000198639"/>
    </source>
</evidence>
<dbReference type="Proteomes" id="UP000198639">
    <property type="component" value="Unassembled WGS sequence"/>
</dbReference>